<organism evidence="1 2">
    <name type="scientific">Paenochrobactrum gallinarii</name>
    <dbReference type="NCBI Taxonomy" id="643673"/>
    <lineage>
        <taxon>Bacteria</taxon>
        <taxon>Pseudomonadati</taxon>
        <taxon>Pseudomonadota</taxon>
        <taxon>Alphaproteobacteria</taxon>
        <taxon>Hyphomicrobiales</taxon>
        <taxon>Brucellaceae</taxon>
        <taxon>Paenochrobactrum</taxon>
    </lineage>
</organism>
<dbReference type="Proteomes" id="UP000555393">
    <property type="component" value="Unassembled WGS sequence"/>
</dbReference>
<accession>A0A841M814</accession>
<dbReference type="EMBL" id="JACIIU010000022">
    <property type="protein sequence ID" value="MBB6262288.1"/>
    <property type="molecule type" value="Genomic_DNA"/>
</dbReference>
<evidence type="ECO:0000313" key="1">
    <source>
        <dbReference type="EMBL" id="MBB6262288.1"/>
    </source>
</evidence>
<evidence type="ECO:0000313" key="2">
    <source>
        <dbReference type="Proteomes" id="UP000555393"/>
    </source>
</evidence>
<dbReference type="AlphaFoldDB" id="A0A841M814"/>
<comment type="caution">
    <text evidence="1">The sequence shown here is derived from an EMBL/GenBank/DDBJ whole genome shotgun (WGS) entry which is preliminary data.</text>
</comment>
<name>A0A841M814_9HYPH</name>
<proteinExistence type="predicted"/>
<gene>
    <name evidence="1" type="ORF">FHS77_002860</name>
</gene>
<sequence>MTIDFQGTHFPKRVMLHAVFFYVRYPVSYRDFEEIITERGVDADMRH</sequence>
<keyword evidence="2" id="KW-1185">Reference proteome</keyword>
<reference evidence="1 2" key="1">
    <citation type="submission" date="2020-08" db="EMBL/GenBank/DDBJ databases">
        <title>Genomic Encyclopedia of Type Strains, Phase IV (KMG-IV): sequencing the most valuable type-strain genomes for metagenomic binning, comparative biology and taxonomic classification.</title>
        <authorList>
            <person name="Goeker M."/>
        </authorList>
    </citation>
    <scope>NUCLEOTIDE SEQUENCE [LARGE SCALE GENOMIC DNA]</scope>
    <source>
        <strain evidence="1 2">DSM 22336</strain>
    </source>
</reference>
<protein>
    <submittedName>
        <fullName evidence="1">Transposase-like protein</fullName>
    </submittedName>
</protein>